<comment type="caution">
    <text evidence="1">The sequence shown here is derived from an EMBL/GenBank/DDBJ whole genome shotgun (WGS) entry which is preliminary data.</text>
</comment>
<dbReference type="NCBIfam" id="TIGR02837">
    <property type="entry name" value="spore_II_R"/>
    <property type="match status" value="1"/>
</dbReference>
<gene>
    <name evidence="1" type="primary">spoIIR</name>
    <name evidence="1" type="ORF">P6N53_06955</name>
</gene>
<sequence>MFKFNAKNIVTMLIAFSILSVSLYGSYKSYVQHEFAKQLIRLHVIANSNSFEDQTLKLHVRDLVVNEMKERFNQANSRQEAEEVVLASLEEIKELASRQISREGKDYPVEIMVGDYDFPTKSYGNFTLPAGNYHAVRVVIGEGQGNNWWCVLFPPLCFVDSVKSLDDHEAAKGLKVFEKDKVEFRLKSADMLRIFS</sequence>
<proteinExistence type="predicted"/>
<accession>A0AAW7ZDU1</accession>
<protein>
    <submittedName>
        <fullName evidence="1">Stage II sporulation protein R</fullName>
    </submittedName>
</protein>
<dbReference type="RefSeq" id="WP_304542072.1">
    <property type="nucleotide sequence ID" value="NZ_JARPTC010000009.1"/>
</dbReference>
<dbReference type="AlphaFoldDB" id="A0AAW7ZDU1"/>
<reference evidence="1" key="2">
    <citation type="submission" date="2023-03" db="EMBL/GenBank/DDBJ databases">
        <authorList>
            <person name="Zhang Z."/>
        </authorList>
    </citation>
    <scope>NUCLEOTIDE SEQUENCE</scope>
    <source>
        <strain evidence="1">DSA</strain>
    </source>
</reference>
<evidence type="ECO:0000313" key="2">
    <source>
        <dbReference type="Proteomes" id="UP001172911"/>
    </source>
</evidence>
<dbReference type="Proteomes" id="UP001172911">
    <property type="component" value="Unassembled WGS sequence"/>
</dbReference>
<organism evidence="1 2">
    <name type="scientific">Desulforamulus aquiferis</name>
    <dbReference type="NCBI Taxonomy" id="1397668"/>
    <lineage>
        <taxon>Bacteria</taxon>
        <taxon>Bacillati</taxon>
        <taxon>Bacillota</taxon>
        <taxon>Clostridia</taxon>
        <taxon>Eubacteriales</taxon>
        <taxon>Peptococcaceae</taxon>
        <taxon>Desulforamulus</taxon>
    </lineage>
</organism>
<reference evidence="1" key="1">
    <citation type="journal article" date="2023" name="J. Hazard. Mater.">
        <title>Anaerobic biodegradation of pyrene and benzo[a]pyrene by a new sulfate-reducing Desulforamulus aquiferis strain DSA.</title>
        <authorList>
            <person name="Zhang Z."/>
            <person name="Sun J."/>
            <person name="Gong X."/>
            <person name="Wang C."/>
            <person name="Wang H."/>
        </authorList>
    </citation>
    <scope>NUCLEOTIDE SEQUENCE</scope>
    <source>
        <strain evidence="1">DSA</strain>
    </source>
</reference>
<dbReference type="Pfam" id="PF09551">
    <property type="entry name" value="Spore_II_R"/>
    <property type="match status" value="1"/>
</dbReference>
<keyword evidence="2" id="KW-1185">Reference proteome</keyword>
<evidence type="ECO:0000313" key="1">
    <source>
        <dbReference type="EMBL" id="MDO7786960.1"/>
    </source>
</evidence>
<dbReference type="EMBL" id="JARPTC010000009">
    <property type="protein sequence ID" value="MDO7786960.1"/>
    <property type="molecule type" value="Genomic_DNA"/>
</dbReference>
<name>A0AAW7ZDU1_9FIRM</name>
<dbReference type="InterPro" id="IPR014202">
    <property type="entry name" value="Spore_II_R"/>
</dbReference>